<name>A0A8F0FSE7_ISATI</name>
<protein>
    <submittedName>
        <fullName evidence="8">Cytochrome P450 76C7</fullName>
    </submittedName>
</protein>
<dbReference type="CDD" id="cd11073">
    <property type="entry name" value="CYP76-like"/>
    <property type="match status" value="1"/>
</dbReference>
<dbReference type="Pfam" id="PF00067">
    <property type="entry name" value="p450"/>
    <property type="match status" value="2"/>
</dbReference>
<dbReference type="FunFam" id="1.10.630.10:FF:000126">
    <property type="entry name" value="Predicted protein"/>
    <property type="match status" value="1"/>
</dbReference>
<accession>A0A8F0FSE7</accession>
<proteinExistence type="inferred from homology"/>
<dbReference type="EMBL" id="MT145827">
    <property type="protein sequence ID" value="QWK52373.1"/>
    <property type="molecule type" value="Genomic_DNA"/>
</dbReference>
<dbReference type="GO" id="GO:0020037">
    <property type="term" value="F:heme binding"/>
    <property type="evidence" value="ECO:0007669"/>
    <property type="project" value="InterPro"/>
</dbReference>
<evidence type="ECO:0000256" key="3">
    <source>
        <dbReference type="ARBA" id="ARBA00022617"/>
    </source>
</evidence>
<organism evidence="8">
    <name type="scientific">Isatis tinctoria</name>
    <name type="common">Dyer's woad</name>
    <name type="synonym">Isatis indigotica</name>
    <dbReference type="NCBI Taxonomy" id="161756"/>
    <lineage>
        <taxon>Eukaryota</taxon>
        <taxon>Viridiplantae</taxon>
        <taxon>Streptophyta</taxon>
        <taxon>Embryophyta</taxon>
        <taxon>Tracheophyta</taxon>
        <taxon>Spermatophyta</taxon>
        <taxon>Magnoliopsida</taxon>
        <taxon>eudicotyledons</taxon>
        <taxon>Gunneridae</taxon>
        <taxon>Pentapetalae</taxon>
        <taxon>rosids</taxon>
        <taxon>malvids</taxon>
        <taxon>Brassicales</taxon>
        <taxon>Brassicaceae</taxon>
        <taxon>Isatideae</taxon>
        <taxon>Isatis</taxon>
    </lineage>
</organism>
<dbReference type="PRINTS" id="PR00463">
    <property type="entry name" value="EP450I"/>
</dbReference>
<dbReference type="GO" id="GO:0004497">
    <property type="term" value="F:monooxygenase activity"/>
    <property type="evidence" value="ECO:0007669"/>
    <property type="project" value="UniProtKB-KW"/>
</dbReference>
<dbReference type="PANTHER" id="PTHR47950">
    <property type="entry name" value="CYTOCHROME P450, FAMILY 76, SUBFAMILY C, POLYPEPTIDE 5-RELATED"/>
    <property type="match status" value="1"/>
</dbReference>
<dbReference type="PANTHER" id="PTHR47950:SF44">
    <property type="entry name" value="CYTOCHROME P450, FAMILY 76, SUBFAMILY C, POLYPEPTIDE 5-RELATED"/>
    <property type="match status" value="1"/>
</dbReference>
<evidence type="ECO:0000256" key="6">
    <source>
        <dbReference type="ARBA" id="ARBA00023004"/>
    </source>
</evidence>
<dbReference type="GO" id="GO:0016705">
    <property type="term" value="F:oxidoreductase activity, acting on paired donors, with incorporation or reduction of molecular oxygen"/>
    <property type="evidence" value="ECO:0007669"/>
    <property type="project" value="InterPro"/>
</dbReference>
<evidence type="ECO:0000256" key="1">
    <source>
        <dbReference type="ARBA" id="ARBA00001971"/>
    </source>
</evidence>
<keyword evidence="4" id="KW-0479">Metal-binding</keyword>
<sequence>MDILAIALSLFLLCFVFFFFTPRKSCFGYEGAKIPPGPPRLPLLGNILQIGEKPHRSLADLSRIYGSVMSIKLGCLTTVVISSPEAAKEVLKTHDHVLCYRISTDPVRAAGHHARSFVWLPPFARWRFLRKITTNQLFSTRSLEASKDLRMSKVQELMSFVDKCSERSEAVNIARASFVTSLNIISNALFSTNLASFDDSKTTHDFHNLVIEARLWMNKLFRVFQNFIDTKRSPDACINSNNDLLDYLLDIAQENESELDDDGIKHLLLDLFLAGTDTSSSAVEWAMAELLRNPKMIVKAQEEIRQVIGENNTVQELVIYKLPYLQAVVKETLRLHPSAPFLIPRKSESHNVQIFDDYSSCCVLKQIWAIGRDPSVWENPTQFEPERFLGREVDVKGNDFELIPFEAGRRIFPGLPLGLRIVHLLLASLLYGFDWKYQNGVLPENVDMSEAFGVTLNRADPLCALPIRMRV</sequence>
<keyword evidence="7" id="KW-0503">Monooxygenase</keyword>
<dbReference type="InterPro" id="IPR001128">
    <property type="entry name" value="Cyt_P450"/>
</dbReference>
<dbReference type="AlphaFoldDB" id="A0A8F0FSE7"/>
<dbReference type="InterPro" id="IPR002401">
    <property type="entry name" value="Cyt_P450_E_grp-I"/>
</dbReference>
<evidence type="ECO:0000313" key="8">
    <source>
        <dbReference type="EMBL" id="QWK52373.1"/>
    </source>
</evidence>
<reference evidence="8" key="1">
    <citation type="submission" date="2020-03" db="EMBL/GenBank/DDBJ databases">
        <title>An insight into accumulation patterns and metabolic pathway genes of glucosinolates in Isatis indigotica.</title>
        <authorList>
            <person name="Zhang T."/>
            <person name="Hu X."/>
            <person name="Yang S."/>
        </authorList>
    </citation>
    <scope>NUCLEOTIDE SEQUENCE</scope>
</reference>
<evidence type="ECO:0000256" key="5">
    <source>
        <dbReference type="ARBA" id="ARBA00023002"/>
    </source>
</evidence>
<dbReference type="InterPro" id="IPR036396">
    <property type="entry name" value="Cyt_P450_sf"/>
</dbReference>
<evidence type="ECO:0000256" key="2">
    <source>
        <dbReference type="ARBA" id="ARBA00010617"/>
    </source>
</evidence>
<keyword evidence="6" id="KW-0408">Iron</keyword>
<evidence type="ECO:0000256" key="4">
    <source>
        <dbReference type="ARBA" id="ARBA00022723"/>
    </source>
</evidence>
<gene>
    <name evidence="8" type="primary">CYP76C7</name>
</gene>
<comment type="cofactor">
    <cofactor evidence="1">
        <name>heme</name>
        <dbReference type="ChEBI" id="CHEBI:30413"/>
    </cofactor>
</comment>
<evidence type="ECO:0000256" key="7">
    <source>
        <dbReference type="ARBA" id="ARBA00023033"/>
    </source>
</evidence>
<dbReference type="GO" id="GO:0005506">
    <property type="term" value="F:iron ion binding"/>
    <property type="evidence" value="ECO:0007669"/>
    <property type="project" value="InterPro"/>
</dbReference>
<dbReference type="PRINTS" id="PR00385">
    <property type="entry name" value="P450"/>
</dbReference>
<dbReference type="SUPFAM" id="SSF48264">
    <property type="entry name" value="Cytochrome P450"/>
    <property type="match status" value="1"/>
</dbReference>
<dbReference type="Gene3D" id="1.10.630.10">
    <property type="entry name" value="Cytochrome P450"/>
    <property type="match status" value="1"/>
</dbReference>
<keyword evidence="3" id="KW-0349">Heme</keyword>
<keyword evidence="5" id="KW-0560">Oxidoreductase</keyword>
<comment type="similarity">
    <text evidence="2">Belongs to the cytochrome P450 family.</text>
</comment>